<keyword evidence="1" id="KW-0812">Transmembrane</keyword>
<evidence type="ECO:0000313" key="3">
    <source>
        <dbReference type="Proteomes" id="UP000466442"/>
    </source>
</evidence>
<name>A0A8S9X6I6_APOLU</name>
<gene>
    <name evidence="2" type="ORF">GE061_002289</name>
</gene>
<proteinExistence type="predicted"/>
<dbReference type="Proteomes" id="UP000466442">
    <property type="component" value="Unassembled WGS sequence"/>
</dbReference>
<comment type="caution">
    <text evidence="2">The sequence shown here is derived from an EMBL/GenBank/DDBJ whole genome shotgun (WGS) entry which is preliminary data.</text>
</comment>
<dbReference type="EMBL" id="WIXP02000010">
    <property type="protein sequence ID" value="KAF6203951.1"/>
    <property type="molecule type" value="Genomic_DNA"/>
</dbReference>
<sequence>MGRVVSKLFFHCKAGIKNSSIKDGTRHDIDLRTKEIVYLTKMSTDSVKEPEEVTNHEGHSAEKEDSIPVLETIDINEMQPIVDKVVHVTKIYIPPKDAESSLTEPLAMANLDIPGTAHSEVTTPPDLIQTEAVTMPEPVVSAEHVEVQPQSPSSPPHLLPGVTADVCPENVGEIVPITIQPAYSAAQTVTGDQCTDNVVTPAFPPAYLPAPAPFLEEPVPTVQIKPDLVHYGTVVTGGSPTISEVHSSFAEPQYPTAHPLPTLSADTSNCDDGMSEISLPPVDPGPSSLVNDDRTTANGTANNVSIVIQPRNTSRKRCIIFAVALLVLIASPLAVFYFYFKDSPA</sequence>
<keyword evidence="1" id="KW-0472">Membrane</keyword>
<protein>
    <submittedName>
        <fullName evidence="2">Uncharacterized protein</fullName>
    </submittedName>
</protein>
<organism evidence="2 3">
    <name type="scientific">Apolygus lucorum</name>
    <name type="common">Small green plant bug</name>
    <name type="synonym">Lygocoris lucorum</name>
    <dbReference type="NCBI Taxonomy" id="248454"/>
    <lineage>
        <taxon>Eukaryota</taxon>
        <taxon>Metazoa</taxon>
        <taxon>Ecdysozoa</taxon>
        <taxon>Arthropoda</taxon>
        <taxon>Hexapoda</taxon>
        <taxon>Insecta</taxon>
        <taxon>Pterygota</taxon>
        <taxon>Neoptera</taxon>
        <taxon>Paraneoptera</taxon>
        <taxon>Hemiptera</taxon>
        <taxon>Heteroptera</taxon>
        <taxon>Panheteroptera</taxon>
        <taxon>Cimicomorpha</taxon>
        <taxon>Miridae</taxon>
        <taxon>Mirini</taxon>
        <taxon>Apolygus</taxon>
    </lineage>
</organism>
<keyword evidence="1" id="KW-1133">Transmembrane helix</keyword>
<dbReference type="AlphaFoldDB" id="A0A8S9X6I6"/>
<reference evidence="2" key="1">
    <citation type="journal article" date="2021" name="Mol. Ecol. Resour.">
        <title>Apolygus lucorum genome provides insights into omnivorousness and mesophyll feeding.</title>
        <authorList>
            <person name="Liu Y."/>
            <person name="Liu H."/>
            <person name="Wang H."/>
            <person name="Huang T."/>
            <person name="Liu B."/>
            <person name="Yang B."/>
            <person name="Yin L."/>
            <person name="Li B."/>
            <person name="Zhang Y."/>
            <person name="Zhang S."/>
            <person name="Jiang F."/>
            <person name="Zhang X."/>
            <person name="Ren Y."/>
            <person name="Wang B."/>
            <person name="Wang S."/>
            <person name="Lu Y."/>
            <person name="Wu K."/>
            <person name="Fan W."/>
            <person name="Wang G."/>
        </authorList>
    </citation>
    <scope>NUCLEOTIDE SEQUENCE</scope>
    <source>
        <strain evidence="2">12Hb</strain>
    </source>
</reference>
<accession>A0A8S9X6I6</accession>
<evidence type="ECO:0000313" key="2">
    <source>
        <dbReference type="EMBL" id="KAF6203951.1"/>
    </source>
</evidence>
<keyword evidence="3" id="KW-1185">Reference proteome</keyword>
<evidence type="ECO:0000256" key="1">
    <source>
        <dbReference type="SAM" id="Phobius"/>
    </source>
</evidence>
<feature type="transmembrane region" description="Helical" evidence="1">
    <location>
        <begin position="318"/>
        <end position="340"/>
    </location>
</feature>